<dbReference type="EMBL" id="SSTD01012547">
    <property type="protein sequence ID" value="TYK08623.1"/>
    <property type="molecule type" value="Genomic_DNA"/>
</dbReference>
<comment type="caution">
    <text evidence="1">The sequence shown here is derived from an EMBL/GenBank/DDBJ whole genome shotgun (WGS) entry which is preliminary data.</text>
</comment>
<dbReference type="EMBL" id="SSTE01008830">
    <property type="protein sequence ID" value="KAA0054638.1"/>
    <property type="molecule type" value="Genomic_DNA"/>
</dbReference>
<proteinExistence type="predicted"/>
<name>A0A5A7UI25_CUCMM</name>
<evidence type="ECO:0000313" key="4">
    <source>
        <dbReference type="Proteomes" id="UP000321947"/>
    </source>
</evidence>
<evidence type="ECO:0000313" key="2">
    <source>
        <dbReference type="EMBL" id="TYK08623.1"/>
    </source>
</evidence>
<gene>
    <name evidence="2" type="ORF">E5676_scaffold3734G00550</name>
    <name evidence="1" type="ORF">E6C27_scaffold24G004450</name>
</gene>
<protein>
    <submittedName>
        <fullName evidence="1">Gag/pol protein</fullName>
    </submittedName>
</protein>
<dbReference type="AlphaFoldDB" id="A0A5A7UI25"/>
<sequence>MPRRSGRIVSQPNHYLDSTETQVIIPDDGVEDSLSYKKAMNDVNKDQWVKAMDLEIESIPIPNMNFSTTLYYDNNGAVANSKEPCSHVHIKEVSPNTKDCARGDVIVTKFTSKHNIADMFMKTLMAKVFKDHLESLGLRDMYIR</sequence>
<evidence type="ECO:0000313" key="3">
    <source>
        <dbReference type="Proteomes" id="UP000321393"/>
    </source>
</evidence>
<dbReference type="Proteomes" id="UP000321393">
    <property type="component" value="Unassembled WGS sequence"/>
</dbReference>
<organism evidence="1 3">
    <name type="scientific">Cucumis melo var. makuwa</name>
    <name type="common">Oriental melon</name>
    <dbReference type="NCBI Taxonomy" id="1194695"/>
    <lineage>
        <taxon>Eukaryota</taxon>
        <taxon>Viridiplantae</taxon>
        <taxon>Streptophyta</taxon>
        <taxon>Embryophyta</taxon>
        <taxon>Tracheophyta</taxon>
        <taxon>Spermatophyta</taxon>
        <taxon>Magnoliopsida</taxon>
        <taxon>eudicotyledons</taxon>
        <taxon>Gunneridae</taxon>
        <taxon>Pentapetalae</taxon>
        <taxon>rosids</taxon>
        <taxon>fabids</taxon>
        <taxon>Cucurbitales</taxon>
        <taxon>Cucurbitaceae</taxon>
        <taxon>Benincaseae</taxon>
        <taxon>Cucumis</taxon>
    </lineage>
</organism>
<reference evidence="3 4" key="1">
    <citation type="submission" date="2019-08" db="EMBL/GenBank/DDBJ databases">
        <title>Draft genome sequences of two oriental melons (Cucumis melo L. var makuwa).</title>
        <authorList>
            <person name="Kwon S.-Y."/>
        </authorList>
    </citation>
    <scope>NUCLEOTIDE SEQUENCE [LARGE SCALE GENOMIC DNA]</scope>
    <source>
        <strain evidence="4">cv. Chang Bougi</strain>
        <strain evidence="3">cv. SW 3</strain>
        <tissue evidence="1">Leaf</tissue>
    </source>
</reference>
<accession>A0A5A7UI25</accession>
<evidence type="ECO:0000313" key="1">
    <source>
        <dbReference type="EMBL" id="KAA0054638.1"/>
    </source>
</evidence>
<dbReference type="Proteomes" id="UP000321947">
    <property type="component" value="Unassembled WGS sequence"/>
</dbReference>
<dbReference type="OrthoDB" id="1915846at2759"/>